<evidence type="ECO:0000313" key="3">
    <source>
        <dbReference type="EMBL" id="KAF4683010.1"/>
    </source>
</evidence>
<keyword evidence="1" id="KW-0378">Hydrolase</keyword>
<feature type="compositionally biased region" description="Low complexity" evidence="2">
    <location>
        <begin position="11"/>
        <end position="24"/>
    </location>
</feature>
<gene>
    <name evidence="3" type="primary">METAP2_1</name>
    <name evidence="3" type="ORF">FOZ62_009715</name>
</gene>
<dbReference type="GO" id="GO:0005737">
    <property type="term" value="C:cytoplasm"/>
    <property type="evidence" value="ECO:0007669"/>
    <property type="project" value="TreeGrafter"/>
</dbReference>
<dbReference type="EMBL" id="JABANM010037389">
    <property type="protein sequence ID" value="KAF4683010.1"/>
    <property type="molecule type" value="Genomic_DNA"/>
</dbReference>
<feature type="compositionally biased region" description="Low complexity" evidence="2">
    <location>
        <begin position="53"/>
        <end position="67"/>
    </location>
</feature>
<sequence length="154" mass="16723">MPADTEEEEPLPQQEVPVEATTTAAKKRRNKKNKNKAAVEQEGSATPEEGNGDENAPANEAAPGEGAAAKKKRNKKRGHGSKKLPTHVLPAQDNSALRCLGDWKEITTAQTSPPTVQIEKLFPKRSFPLGEIQEYTGSNAYRTTSAEMKEADKV</sequence>
<feature type="compositionally biased region" description="Basic residues" evidence="2">
    <location>
        <begin position="69"/>
        <end position="85"/>
    </location>
</feature>
<proteinExistence type="predicted"/>
<dbReference type="PANTHER" id="PTHR45777:SF2">
    <property type="entry name" value="METHIONINE AMINOPEPTIDASE 2"/>
    <property type="match status" value="1"/>
</dbReference>
<feature type="compositionally biased region" description="Acidic residues" evidence="2">
    <location>
        <begin position="1"/>
        <end position="10"/>
    </location>
</feature>
<dbReference type="PANTHER" id="PTHR45777">
    <property type="entry name" value="METHIONINE AMINOPEPTIDASE 2"/>
    <property type="match status" value="1"/>
</dbReference>
<comment type="caution">
    <text evidence="3">The sequence shown here is derived from an EMBL/GenBank/DDBJ whole genome shotgun (WGS) entry which is preliminary data.</text>
</comment>
<dbReference type="AlphaFoldDB" id="A0A7J6NHR4"/>
<accession>A0A7J6NHR4</accession>
<keyword evidence="3" id="KW-0645">Protease</keyword>
<evidence type="ECO:0000256" key="2">
    <source>
        <dbReference type="SAM" id="MobiDB-lite"/>
    </source>
</evidence>
<keyword evidence="3" id="KW-0031">Aminopeptidase</keyword>
<dbReference type="InterPro" id="IPR050247">
    <property type="entry name" value="Met_Aminopeptidase_Type2"/>
</dbReference>
<feature type="non-terminal residue" evidence="3">
    <location>
        <position position="1"/>
    </location>
</feature>
<feature type="region of interest" description="Disordered" evidence="2">
    <location>
        <begin position="1"/>
        <end position="90"/>
    </location>
</feature>
<evidence type="ECO:0000256" key="1">
    <source>
        <dbReference type="ARBA" id="ARBA00022801"/>
    </source>
</evidence>
<dbReference type="Proteomes" id="UP000574390">
    <property type="component" value="Unassembled WGS sequence"/>
</dbReference>
<name>A0A7J6NHR4_PEROL</name>
<protein>
    <submittedName>
        <fullName evidence="3">Methionine aminopeptidase 2</fullName>
    </submittedName>
</protein>
<reference evidence="3 4" key="1">
    <citation type="submission" date="2020-04" db="EMBL/GenBank/DDBJ databases">
        <title>Perkinsus olseni comparative genomics.</title>
        <authorList>
            <person name="Bogema D.R."/>
        </authorList>
    </citation>
    <scope>NUCLEOTIDE SEQUENCE [LARGE SCALE GENOMIC DNA]</scope>
    <source>
        <strain evidence="3">ATCC PRA-205</strain>
    </source>
</reference>
<feature type="compositionally biased region" description="Basic residues" evidence="2">
    <location>
        <begin position="25"/>
        <end position="35"/>
    </location>
</feature>
<dbReference type="GO" id="GO:0008235">
    <property type="term" value="F:metalloexopeptidase activity"/>
    <property type="evidence" value="ECO:0007669"/>
    <property type="project" value="TreeGrafter"/>
</dbReference>
<evidence type="ECO:0000313" key="4">
    <source>
        <dbReference type="Proteomes" id="UP000574390"/>
    </source>
</evidence>
<organism evidence="3 4">
    <name type="scientific">Perkinsus olseni</name>
    <name type="common">Perkinsus atlanticus</name>
    <dbReference type="NCBI Taxonomy" id="32597"/>
    <lineage>
        <taxon>Eukaryota</taxon>
        <taxon>Sar</taxon>
        <taxon>Alveolata</taxon>
        <taxon>Perkinsozoa</taxon>
        <taxon>Perkinsea</taxon>
        <taxon>Perkinsida</taxon>
        <taxon>Perkinsidae</taxon>
        <taxon>Perkinsus</taxon>
    </lineage>
</organism>
<dbReference type="GO" id="GO:0004177">
    <property type="term" value="F:aminopeptidase activity"/>
    <property type="evidence" value="ECO:0007669"/>
    <property type="project" value="UniProtKB-KW"/>
</dbReference>